<dbReference type="Proteomes" id="UP000008974">
    <property type="component" value="Unassembled WGS sequence"/>
</dbReference>
<comment type="caution">
    <text evidence="4">The sequence shown here is derived from an EMBL/GenBank/DDBJ whole genome shotgun (WGS) entry which is preliminary data.</text>
</comment>
<gene>
    <name evidence="4" type="ORF">GLP15_17</name>
</gene>
<dbReference type="InterPro" id="IPR051421">
    <property type="entry name" value="RNA_Proc_DNA_Dmg_Regulator"/>
</dbReference>
<dbReference type="SUPFAM" id="SSF57667">
    <property type="entry name" value="beta-beta-alpha zinc fingers"/>
    <property type="match status" value="1"/>
</dbReference>
<keyword evidence="2" id="KW-0539">Nucleus</keyword>
<dbReference type="InterPro" id="IPR024598">
    <property type="entry name" value="SF3a60/Prp9_C"/>
</dbReference>
<dbReference type="PANTHER" id="PTHR12786">
    <property type="entry name" value="SPLICING FACTOR SF3A-RELATED"/>
    <property type="match status" value="1"/>
</dbReference>
<feature type="domain" description="Splicing factor SF3a60 /Prp9 subunit C-terminal" evidence="3">
    <location>
        <begin position="371"/>
        <end position="449"/>
    </location>
</feature>
<dbReference type="Pfam" id="PF11931">
    <property type="entry name" value="SF3a60_Prp9_C"/>
    <property type="match status" value="1"/>
</dbReference>
<dbReference type="VEuPathDB" id="GiardiaDB:GLP15_17"/>
<dbReference type="EMBL" id="ACVC01000109">
    <property type="protein sequence ID" value="EFO63961.1"/>
    <property type="molecule type" value="Genomic_DNA"/>
</dbReference>
<protein>
    <submittedName>
        <fullName evidence="4">Splicesome-associated protein</fullName>
    </submittedName>
</protein>
<dbReference type="OrthoDB" id="2160351at2759"/>
<name>E1F0N1_GIAIA</name>
<evidence type="ECO:0000313" key="4">
    <source>
        <dbReference type="EMBL" id="EFO63961.1"/>
    </source>
</evidence>
<dbReference type="GO" id="GO:0003723">
    <property type="term" value="F:RNA binding"/>
    <property type="evidence" value="ECO:0007669"/>
    <property type="project" value="InterPro"/>
</dbReference>
<dbReference type="InterPro" id="IPR036236">
    <property type="entry name" value="Znf_C2H2_sf"/>
</dbReference>
<organism evidence="4 5">
    <name type="scientific">Giardia intestinalis (strain P15)</name>
    <name type="common">Giardia lamblia</name>
    <dbReference type="NCBI Taxonomy" id="658858"/>
    <lineage>
        <taxon>Eukaryota</taxon>
        <taxon>Metamonada</taxon>
        <taxon>Diplomonadida</taxon>
        <taxon>Hexamitidae</taxon>
        <taxon>Giardiinae</taxon>
        <taxon>Giardia</taxon>
    </lineage>
</organism>
<dbReference type="GO" id="GO:0000398">
    <property type="term" value="P:mRNA splicing, via spliceosome"/>
    <property type="evidence" value="ECO:0007669"/>
    <property type="project" value="InterPro"/>
</dbReference>
<comment type="subcellular location">
    <subcellularLocation>
        <location evidence="1">Nucleus</location>
    </subcellularLocation>
</comment>
<evidence type="ECO:0000256" key="2">
    <source>
        <dbReference type="ARBA" id="ARBA00023242"/>
    </source>
</evidence>
<reference evidence="4 5" key="1">
    <citation type="journal article" date="2010" name="BMC Genomics">
        <title>Genome analysis and comparative genomics of a Giardia intestinalis assemblage E isolate.</title>
        <authorList>
            <person name="Jerlstrom-Hultqvist J."/>
            <person name="Franzen O."/>
            <person name="Ankarklev J."/>
            <person name="Xu F."/>
            <person name="Nohynkova E."/>
            <person name="Andersson J.O."/>
            <person name="Svard S.G."/>
            <person name="Andersson B."/>
        </authorList>
    </citation>
    <scope>NUCLEOTIDE SEQUENCE [LARGE SCALE GENOMIC DNA]</scope>
    <source>
        <strain evidence="4 5">P15</strain>
    </source>
</reference>
<evidence type="ECO:0000259" key="3">
    <source>
        <dbReference type="Pfam" id="PF11931"/>
    </source>
</evidence>
<accession>E1F0N1</accession>
<dbReference type="PANTHER" id="PTHR12786:SF2">
    <property type="entry name" value="SPLICING FACTOR 3A SUBUNIT 3"/>
    <property type="match status" value="1"/>
</dbReference>
<dbReference type="OMA" id="KWQYDAH"/>
<dbReference type="AlphaFoldDB" id="E1F0N1"/>
<evidence type="ECO:0000313" key="5">
    <source>
        <dbReference type="Proteomes" id="UP000008974"/>
    </source>
</evidence>
<sequence length="463" mass="52832">MSAEEFYFAVLVYCTSTRAFGLVSMDSSESYEEQLIKENLLAYLAHVAYMQYQTMHRLVTQQGVSTLTENCRLFWKTHGSQPGEPGPLANSVVSFLKREIRALLRHILLGASHTMFYRVVDLTRAYQQYSVLKTTGAFSEDPLHYTDFISDIQNIILSTTSKRLIALLYNYLLQFYKIKYPQLFYMRKSITGTVLTLDEHRKLDQQYAQYVETLVERQVYCSTCHVEVHTEADMQAHIMGRRHKAAVRHSTQKTNHEHYETFATLHKTLFLLSFLTKEMSLTVNYNTLGDSSTQSVSQSFMECYEEDRTNSFTEKLIDLSYKLTVSLSLQVSKDAYVPILSLLPVGAVKQNGASDAAGKITVKKQIFDPNTGEEIPKWQYDAHGLHRRFLCEVCGELFYYGQKVFDKHFLERQHIAGLEALGINGDECKRYAGLTTRSAVLNLKAVISEANPCNIAHCNSALP</sequence>
<dbReference type="Gene3D" id="3.30.160.60">
    <property type="entry name" value="Classic Zinc Finger"/>
    <property type="match status" value="1"/>
</dbReference>
<proteinExistence type="predicted"/>
<dbReference type="STRING" id="658858.E1F0N1"/>
<dbReference type="GO" id="GO:0005681">
    <property type="term" value="C:spliceosomal complex"/>
    <property type="evidence" value="ECO:0007669"/>
    <property type="project" value="InterPro"/>
</dbReference>
<evidence type="ECO:0000256" key="1">
    <source>
        <dbReference type="ARBA" id="ARBA00004123"/>
    </source>
</evidence>